<proteinExistence type="predicted"/>
<accession>A0AAW1SF99</accession>
<dbReference type="EMBL" id="JALJOS010000001">
    <property type="protein sequence ID" value="KAK9844913.1"/>
    <property type="molecule type" value="Genomic_DNA"/>
</dbReference>
<protein>
    <recommendedName>
        <fullName evidence="3">AMP-dependent synthetase/ligase domain-containing protein</fullName>
    </recommendedName>
</protein>
<dbReference type="Proteomes" id="UP001438707">
    <property type="component" value="Unassembled WGS sequence"/>
</dbReference>
<evidence type="ECO:0000313" key="2">
    <source>
        <dbReference type="Proteomes" id="UP001438707"/>
    </source>
</evidence>
<keyword evidence="2" id="KW-1185">Reference proteome</keyword>
<gene>
    <name evidence="1" type="ORF">WJX74_008610</name>
</gene>
<comment type="caution">
    <text evidence="1">The sequence shown here is derived from an EMBL/GenBank/DDBJ whole genome shotgun (WGS) entry which is preliminary data.</text>
</comment>
<reference evidence="1 2" key="1">
    <citation type="journal article" date="2024" name="Nat. Commun.">
        <title>Phylogenomics reveals the evolutionary origins of lichenization in chlorophyte algae.</title>
        <authorList>
            <person name="Puginier C."/>
            <person name="Libourel C."/>
            <person name="Otte J."/>
            <person name="Skaloud P."/>
            <person name="Haon M."/>
            <person name="Grisel S."/>
            <person name="Petersen M."/>
            <person name="Berrin J.G."/>
            <person name="Delaux P.M."/>
            <person name="Dal Grande F."/>
            <person name="Keller J."/>
        </authorList>
    </citation>
    <scope>NUCLEOTIDE SEQUENCE [LARGE SCALE GENOMIC DNA]</scope>
    <source>
        <strain evidence="1 2">SAG 2145</strain>
    </source>
</reference>
<name>A0AAW1SF99_9CHLO</name>
<organism evidence="1 2">
    <name type="scientific">Apatococcus lobatus</name>
    <dbReference type="NCBI Taxonomy" id="904363"/>
    <lineage>
        <taxon>Eukaryota</taxon>
        <taxon>Viridiplantae</taxon>
        <taxon>Chlorophyta</taxon>
        <taxon>core chlorophytes</taxon>
        <taxon>Trebouxiophyceae</taxon>
        <taxon>Chlorellales</taxon>
        <taxon>Chlorellaceae</taxon>
        <taxon>Apatococcus</taxon>
    </lineage>
</organism>
<evidence type="ECO:0008006" key="3">
    <source>
        <dbReference type="Google" id="ProtNLM"/>
    </source>
</evidence>
<dbReference type="AlphaFoldDB" id="A0AAW1SF99"/>
<sequence length="177" mass="19627">MITETPTSRCQSRLALDDCTMQARFSFNGRMCGWICFRTSVEQTASGEHCSRGSDFLSWGLLGGSLKSSMLDNIWLLYDTIASHQAPHQVKPGMVLGIMPRNKAAMAWYSWHVGIVRSCSIRLSSKSTWNSRLEKQRLVNLGIPPAQADSFESDEEGADSIADEHYMICDCSGHTSA</sequence>
<evidence type="ECO:0000313" key="1">
    <source>
        <dbReference type="EMBL" id="KAK9844913.1"/>
    </source>
</evidence>